<sequence>MTLHLHRAARTDQLADQLGALLASPLADPFAAEVIVVPAKGVERWLSQRLSHRLGTAPDRGDGVCAGVDFRSPRSLFGVVSGRPDDDPWSADALVWPLLHVIDAAVGEPWAATLARHLGHHLEGDAGEVRRGRRFATARRLAGLFASYAGQRPELIAGWAAGLDTDGAGEPIPDDLRWQPELWRRLAAAVEGPDPVRRQADAIERLRADPTTVDLPSRVNLFGHTRLATGDLALLDALAADRAVHLWLPHPSAALWSRLSDLAGVVPRIEDRSHLQVGHPLLATLGRDTRELQRTLATVAYVDELPAAEPGAPETLLGWLQADLRANAPGPAAARQLRPDDRSVQLHACHGPARQVEVLREVLLGLLADDPDLEPRDMLVMCPDIESYAPLLSAAFGLADVVGPEGHPAHRLRVSLADRALDQTNPLLAVVARLLDLAGGRAGVGDVLDLAHAEPVRRRFGLRADDLDLLATWVQQAGVKWGFDATHRAEFGLDDYDDNTWRTGLDRLLTGVALSDDSDIMLGGTLPLDDVGSGDVDLIGRLTELVARLEAVTDRLVGTHSLDHWLQAIEDGVGALTAVRSTDSWQLGQVQRELDGLRSAAGVDVDLRLPDVRAMFSDRLAGRPTRANFRTGVLTVSTLVPMRSVPHRVVCLLGLDDGIFPRVGVTDGDDVLARRPLTGERDPRSEDRQLLLDAVLAATDTLVITYTGANEYTGQGRSPAVPVGELLDALDLTATTGDGRQVSQAITIAHPLQPFDRRNLTAGCLVPDVPFAFDRFALAGARAVERERDEVPPFLAGALAPPDPGDVALDDLVDFFGGPVKGFLKQRLGIALPREDEPVDDRIPITLEPLEEWAVGDRVLGDLMRGHHPDAAVERERRRGVVPPGELGERTLQKVVGRARPLAAAALTHIGSAPRAVDVDVDLGDGRRLRGTVPELYGDLLVRVSYSRLGPKHRLQSWVKLLALVSSDEDRPWRSLTLGRPEGWGRADLDASRLGPLDHRAHAWLRDLVAVRDEGLVAPLPLPLKTSLQYARHRRTQMAPEVALDKVGFLWRKDGKFPGEVADAEHVLVWGERSPLPGASGPGEGAERSRLGALAMRVWDPLLESEVGSW</sequence>
<dbReference type="EMBL" id="CP141059">
    <property type="protein sequence ID" value="WQQ26317.1"/>
    <property type="molecule type" value="Genomic_DNA"/>
</dbReference>
<dbReference type="Pfam" id="PF04257">
    <property type="entry name" value="Exonuc_V_gamma"/>
    <property type="match status" value="1"/>
</dbReference>
<dbReference type="GO" id="GO:0008854">
    <property type="term" value="F:exodeoxyribonuclease V activity"/>
    <property type="evidence" value="ECO:0007669"/>
    <property type="project" value="UniProtKB-EC"/>
</dbReference>
<dbReference type="InterPro" id="IPR011335">
    <property type="entry name" value="Restrct_endonuc-II-like"/>
</dbReference>
<keyword evidence="4 10" id="KW-0378">Hydrolase</keyword>
<dbReference type="SUPFAM" id="SSF52540">
    <property type="entry name" value="P-loop containing nucleoside triphosphate hydrolases"/>
    <property type="match status" value="2"/>
</dbReference>
<comment type="subunit">
    <text evidence="10">Heterotrimer of RecB, RecC and RecD. All subunits contribute to DNA-binding.</text>
</comment>
<dbReference type="PIRSF" id="PIRSF000980">
    <property type="entry name" value="RecC"/>
    <property type="match status" value="1"/>
</dbReference>
<evidence type="ECO:0000256" key="2">
    <source>
        <dbReference type="ARBA" id="ARBA00022741"/>
    </source>
</evidence>
<dbReference type="Proteomes" id="UP001327225">
    <property type="component" value="Chromosome"/>
</dbReference>
<evidence type="ECO:0000256" key="7">
    <source>
        <dbReference type="ARBA" id="ARBA00022840"/>
    </source>
</evidence>
<dbReference type="Gene3D" id="3.40.50.10930">
    <property type="match status" value="1"/>
</dbReference>
<keyword evidence="2 10" id="KW-0547">Nucleotide-binding</keyword>
<feature type="domain" description="RecC C-terminal" evidence="11">
    <location>
        <begin position="805"/>
        <end position="1034"/>
    </location>
</feature>
<dbReference type="Gene3D" id="1.10.10.990">
    <property type="match status" value="1"/>
</dbReference>
<dbReference type="NCBIfam" id="TIGR01450">
    <property type="entry name" value="recC"/>
    <property type="match status" value="1"/>
</dbReference>
<keyword evidence="7 10" id="KW-0067">ATP-binding</keyword>
<keyword evidence="6 10" id="KW-0269">Exonuclease</keyword>
<dbReference type="PANTHER" id="PTHR30591:SF1">
    <property type="entry name" value="RECBCD ENZYME SUBUNIT RECC"/>
    <property type="match status" value="1"/>
</dbReference>
<evidence type="ECO:0000256" key="8">
    <source>
        <dbReference type="ARBA" id="ARBA00023125"/>
    </source>
</evidence>
<dbReference type="InterPro" id="IPR006697">
    <property type="entry name" value="RecC"/>
</dbReference>
<gene>
    <name evidence="10 12" type="primary">recC</name>
    <name evidence="12" type="ORF">SHK19_20445</name>
</gene>
<dbReference type="InterPro" id="IPR041500">
    <property type="entry name" value="RecC_C"/>
</dbReference>
<keyword evidence="3 10" id="KW-0227">DNA damage</keyword>
<evidence type="ECO:0000313" key="12">
    <source>
        <dbReference type="EMBL" id="WQQ26317.1"/>
    </source>
</evidence>
<comment type="function">
    <text evidence="10">A helicase/nuclease that prepares dsDNA breaks (DSB) for recombinational DNA repair. Binds to DSBs and unwinds DNA via a highly rapid and processive ATP-dependent bidirectional helicase activity. Unwinds dsDNA until it encounters a Chi (crossover hotspot instigator) sequence from the 3' direction. Cuts ssDNA a few nucleotides 3' to the Chi site. The properties and activities of the enzyme are changed at Chi. The Chi-altered holoenzyme produces a long 3'-ssDNA overhang and facilitates RecA-binding to the ssDNA for homologous DNA recombination and repair. Holoenzyme degrades any linearized DNA that is unable to undergo homologous recombination. In the holoenzyme this subunit recognizes the wild-type Chi sequence, and when added to isolated RecB increases its ATP-dependent helicase processivity.</text>
</comment>
<name>A0ABZ0ZPY3_9ACTN</name>
<keyword evidence="1 10" id="KW-0540">Nuclease</keyword>
<dbReference type="RefSeq" id="WP_322937313.1">
    <property type="nucleotide sequence ID" value="NZ_CP141059.1"/>
</dbReference>
<evidence type="ECO:0000259" key="11">
    <source>
        <dbReference type="Pfam" id="PF17946"/>
    </source>
</evidence>
<evidence type="ECO:0000256" key="1">
    <source>
        <dbReference type="ARBA" id="ARBA00022722"/>
    </source>
</evidence>
<dbReference type="InterPro" id="IPR027417">
    <property type="entry name" value="P-loop_NTPase"/>
</dbReference>
<keyword evidence="13" id="KW-1185">Reference proteome</keyword>
<evidence type="ECO:0000256" key="4">
    <source>
        <dbReference type="ARBA" id="ARBA00022801"/>
    </source>
</evidence>
<keyword evidence="8 10" id="KW-0238">DNA-binding</keyword>
<dbReference type="PANTHER" id="PTHR30591">
    <property type="entry name" value="RECBCD ENZYME SUBUNIT RECC"/>
    <property type="match status" value="1"/>
</dbReference>
<evidence type="ECO:0000256" key="10">
    <source>
        <dbReference type="HAMAP-Rule" id="MF_01486"/>
    </source>
</evidence>
<dbReference type="SUPFAM" id="SSF52980">
    <property type="entry name" value="Restriction endonuclease-like"/>
    <property type="match status" value="1"/>
</dbReference>
<evidence type="ECO:0000256" key="6">
    <source>
        <dbReference type="ARBA" id="ARBA00022839"/>
    </source>
</evidence>
<reference evidence="13" key="1">
    <citation type="submission" date="2023-12" db="EMBL/GenBank/DDBJ databases">
        <title>Novel species in genus Nocardioides.</title>
        <authorList>
            <person name="Zhou H."/>
        </authorList>
    </citation>
    <scope>NUCLEOTIDE SEQUENCE [LARGE SCALE GENOMIC DNA]</scope>
    <source>
        <strain evidence="13">HM61</strain>
    </source>
</reference>
<evidence type="ECO:0000256" key="5">
    <source>
        <dbReference type="ARBA" id="ARBA00022806"/>
    </source>
</evidence>
<evidence type="ECO:0000256" key="3">
    <source>
        <dbReference type="ARBA" id="ARBA00022763"/>
    </source>
</evidence>
<evidence type="ECO:0000256" key="9">
    <source>
        <dbReference type="ARBA" id="ARBA00023204"/>
    </source>
</evidence>
<dbReference type="Pfam" id="PF17946">
    <property type="entry name" value="RecC_C"/>
    <property type="match status" value="1"/>
</dbReference>
<dbReference type="Gene3D" id="1.10.10.160">
    <property type="match status" value="1"/>
</dbReference>
<dbReference type="Gene3D" id="3.40.50.300">
    <property type="entry name" value="P-loop containing nucleotide triphosphate hydrolases"/>
    <property type="match status" value="2"/>
</dbReference>
<protein>
    <recommendedName>
        <fullName evidence="10">RecBCD enzyme subunit RecC</fullName>
    </recommendedName>
    <alternativeName>
        <fullName evidence="10">Exonuclease V subunit RecC</fullName>
        <shortName evidence="10">ExoV subunit RecC</shortName>
    </alternativeName>
    <alternativeName>
        <fullName evidence="10">Helicase/nuclease RecBCD subunit RecC</fullName>
    </alternativeName>
</protein>
<comment type="similarity">
    <text evidence="10">Belongs to the RecC family.</text>
</comment>
<keyword evidence="9 10" id="KW-0234">DNA repair</keyword>
<comment type="miscellaneous">
    <text evidence="10">In the RecBCD complex, RecB has a slow 3'-5' helicase, an exonuclease activity and loads RecA onto ssDNA, RecD has a fast 5'-3' helicase activity, while RecC stimulates the ATPase and processivity of the RecB helicase and contributes to recognition of the Chi site.</text>
</comment>
<accession>A0ABZ0ZPY3</accession>
<proteinExistence type="inferred from homology"/>
<dbReference type="HAMAP" id="MF_01486">
    <property type="entry name" value="RecC"/>
    <property type="match status" value="1"/>
</dbReference>
<evidence type="ECO:0000313" key="13">
    <source>
        <dbReference type="Proteomes" id="UP001327225"/>
    </source>
</evidence>
<keyword evidence="5 10" id="KW-0347">Helicase</keyword>
<organism evidence="12 13">
    <name type="scientific">Nocardioides bizhenqiangii</name>
    <dbReference type="NCBI Taxonomy" id="3095076"/>
    <lineage>
        <taxon>Bacteria</taxon>
        <taxon>Bacillati</taxon>
        <taxon>Actinomycetota</taxon>
        <taxon>Actinomycetes</taxon>
        <taxon>Propionibacteriales</taxon>
        <taxon>Nocardioidaceae</taxon>
        <taxon>Nocardioides</taxon>
    </lineage>
</organism>
<dbReference type="InterPro" id="IPR013986">
    <property type="entry name" value="DExx_box_DNA_helicase_dom_sf"/>
</dbReference>